<evidence type="ECO:0000256" key="6">
    <source>
        <dbReference type="ARBA" id="ARBA00022989"/>
    </source>
</evidence>
<keyword evidence="8" id="KW-0472">Membrane</keyword>
<dbReference type="PANTHER" id="PTHR42982:SF1">
    <property type="entry name" value="SEC-INDEPENDENT PROTEIN TRANSLOCASE PROTEIN TATA"/>
    <property type="match status" value="1"/>
</dbReference>
<keyword evidence="2" id="KW-0813">Transport</keyword>
<dbReference type="GO" id="GO:0005886">
    <property type="term" value="C:plasma membrane"/>
    <property type="evidence" value="ECO:0007669"/>
    <property type="project" value="UniProtKB-SubCell"/>
</dbReference>
<dbReference type="OrthoDB" id="27754at2157"/>
<evidence type="ECO:0000256" key="1">
    <source>
        <dbReference type="ARBA" id="ARBA00004162"/>
    </source>
</evidence>
<dbReference type="GO" id="GO:0043953">
    <property type="term" value="P:protein transport by the Tat complex"/>
    <property type="evidence" value="ECO:0007669"/>
    <property type="project" value="InterPro"/>
</dbReference>
<dbReference type="InterPro" id="IPR006312">
    <property type="entry name" value="TatA/E"/>
</dbReference>
<gene>
    <name evidence="10" type="ORF">CV102_06615</name>
</gene>
<evidence type="ECO:0000256" key="3">
    <source>
        <dbReference type="ARBA" id="ARBA00022475"/>
    </source>
</evidence>
<evidence type="ECO:0000256" key="9">
    <source>
        <dbReference type="SAM" id="MobiDB-lite"/>
    </source>
</evidence>
<dbReference type="Gene3D" id="1.20.5.3310">
    <property type="match status" value="1"/>
</dbReference>
<dbReference type="InterPro" id="IPR003369">
    <property type="entry name" value="TatA/B/E"/>
</dbReference>
<keyword evidence="3" id="KW-1003">Cell membrane</keyword>
<evidence type="ECO:0000256" key="5">
    <source>
        <dbReference type="ARBA" id="ARBA00022927"/>
    </source>
</evidence>
<name>A0A8J8TRW0_9EURY</name>
<comment type="subcellular location">
    <subcellularLocation>
        <location evidence="1">Cell membrane</location>
        <topology evidence="1">Single-pass membrane protein</topology>
    </subcellularLocation>
</comment>
<evidence type="ECO:0000313" key="10">
    <source>
        <dbReference type="EMBL" id="TYL39938.1"/>
    </source>
</evidence>
<keyword evidence="7" id="KW-0811">Translocation</keyword>
<dbReference type="Proteomes" id="UP000766904">
    <property type="component" value="Unassembled WGS sequence"/>
</dbReference>
<evidence type="ECO:0000256" key="4">
    <source>
        <dbReference type="ARBA" id="ARBA00022692"/>
    </source>
</evidence>
<keyword evidence="6" id="KW-1133">Transmembrane helix</keyword>
<organism evidence="10 11">
    <name type="scientific">Natronococcus pandeyae</name>
    <dbReference type="NCBI Taxonomy" id="2055836"/>
    <lineage>
        <taxon>Archaea</taxon>
        <taxon>Methanobacteriati</taxon>
        <taxon>Methanobacteriota</taxon>
        <taxon>Stenosarchaea group</taxon>
        <taxon>Halobacteria</taxon>
        <taxon>Halobacteriales</taxon>
        <taxon>Natrialbaceae</taxon>
        <taxon>Natronococcus</taxon>
    </lineage>
</organism>
<proteinExistence type="predicted"/>
<evidence type="ECO:0000256" key="7">
    <source>
        <dbReference type="ARBA" id="ARBA00023010"/>
    </source>
</evidence>
<dbReference type="AlphaFoldDB" id="A0A8J8TRW0"/>
<sequence>MMPGGPELLIIFFIAVLLFGSAKLPGLARAAGESMGEFQKGRVRVERELDEMRTTARESVEADAEERERTAD</sequence>
<dbReference type="EMBL" id="PHNJ01000002">
    <property type="protein sequence ID" value="TYL39938.1"/>
    <property type="molecule type" value="Genomic_DNA"/>
</dbReference>
<evidence type="ECO:0000256" key="2">
    <source>
        <dbReference type="ARBA" id="ARBA00022448"/>
    </source>
</evidence>
<dbReference type="PANTHER" id="PTHR42982">
    <property type="entry name" value="SEC-INDEPENDENT PROTEIN TRANSLOCASE PROTEIN TATA"/>
    <property type="match status" value="1"/>
</dbReference>
<dbReference type="Pfam" id="PF02416">
    <property type="entry name" value="TatA_B_E"/>
    <property type="match status" value="1"/>
</dbReference>
<comment type="caution">
    <text evidence="10">The sequence shown here is derived from an EMBL/GenBank/DDBJ whole genome shotgun (WGS) entry which is preliminary data.</text>
</comment>
<dbReference type="NCBIfam" id="TIGR01411">
    <property type="entry name" value="tatAE"/>
    <property type="match status" value="1"/>
</dbReference>
<feature type="region of interest" description="Disordered" evidence="9">
    <location>
        <begin position="49"/>
        <end position="72"/>
    </location>
</feature>
<evidence type="ECO:0000256" key="8">
    <source>
        <dbReference type="ARBA" id="ARBA00023136"/>
    </source>
</evidence>
<keyword evidence="4" id="KW-0812">Transmembrane</keyword>
<keyword evidence="5" id="KW-0653">Protein transport</keyword>
<keyword evidence="11" id="KW-1185">Reference proteome</keyword>
<evidence type="ECO:0000313" key="11">
    <source>
        <dbReference type="Proteomes" id="UP000766904"/>
    </source>
</evidence>
<protein>
    <submittedName>
        <fullName evidence="10">Twin-arginine translocase TatA/TatE family subunit</fullName>
    </submittedName>
</protein>
<reference evidence="10" key="1">
    <citation type="submission" date="2017-11" db="EMBL/GenBank/DDBJ databases">
        <authorList>
            <person name="Kajale S.C."/>
            <person name="Sharma A."/>
        </authorList>
    </citation>
    <scope>NUCLEOTIDE SEQUENCE</scope>
    <source>
        <strain evidence="10">LS1_42</strain>
    </source>
</reference>
<accession>A0A8J8TRW0</accession>